<dbReference type="Gene3D" id="3.30.70.270">
    <property type="match status" value="1"/>
</dbReference>
<dbReference type="PANTHER" id="PTHR11076:SF33">
    <property type="entry name" value="DNA POLYMERASE KAPPA"/>
    <property type="match status" value="1"/>
</dbReference>
<dbReference type="Gene3D" id="3.30.1490.100">
    <property type="entry name" value="DNA polymerase, Y-family, little finger domain"/>
    <property type="match status" value="1"/>
</dbReference>
<dbReference type="GO" id="GO:0006281">
    <property type="term" value="P:DNA repair"/>
    <property type="evidence" value="ECO:0007669"/>
    <property type="project" value="UniProtKB-KW"/>
</dbReference>
<protein>
    <recommendedName>
        <fullName evidence="1">DNA-directed DNA polymerase</fullName>
        <ecNumber evidence="1">2.7.7.7</ecNumber>
    </recommendedName>
</protein>
<dbReference type="GO" id="GO:0003684">
    <property type="term" value="F:damaged DNA binding"/>
    <property type="evidence" value="ECO:0007669"/>
    <property type="project" value="InterPro"/>
</dbReference>
<evidence type="ECO:0000256" key="6">
    <source>
        <dbReference type="ARBA" id="ARBA00022763"/>
    </source>
</evidence>
<evidence type="ECO:0000256" key="9">
    <source>
        <dbReference type="ARBA" id="ARBA00023204"/>
    </source>
</evidence>
<sequence>GSPEERGVVAAASYEARKHNIRSAMPMRTAMSICPQLIRVPPRFGRYREISRQIIDIFLELTPLVEPLSLDEAFLDISMQSSWGSVYNIARCLKVKVKEQTGLVISIGGGSSKTVAKVSSQLSKPNGLLLIKPGEEQVFLAPLGVGILSGIGPKTAEILHGQNITTLGDLSASNNSWLRQAFGKRGPELKKRARGLDHSKVTPNRETKSVSAEVTMAQDVGEEVEIAERIEQLSLGVASRLQRNKLAGKTITIKLRLADFTTITRQRTLPTPTSDPEVITTVACNLLRQELKPGHSFRLVGVGVTGFEGLQ</sequence>
<dbReference type="InterPro" id="IPR043128">
    <property type="entry name" value="Rev_trsase/Diguanyl_cyclase"/>
</dbReference>
<dbReference type="SUPFAM" id="SSF100879">
    <property type="entry name" value="Lesion bypass DNA polymerase (Y-family), little finger domain"/>
    <property type="match status" value="1"/>
</dbReference>
<dbReference type="InterPro" id="IPR050116">
    <property type="entry name" value="DNA_polymerase-Y"/>
</dbReference>
<dbReference type="InterPro" id="IPR022880">
    <property type="entry name" value="DNApol_IV"/>
</dbReference>
<reference evidence="12" key="1">
    <citation type="submission" date="2018-05" db="EMBL/GenBank/DDBJ databases">
        <authorList>
            <person name="Lanie J.A."/>
            <person name="Ng W.-L."/>
            <person name="Kazmierczak K.M."/>
            <person name="Andrzejewski T.M."/>
            <person name="Davidsen T.M."/>
            <person name="Wayne K.J."/>
            <person name="Tettelin H."/>
            <person name="Glass J.I."/>
            <person name="Rusch D."/>
            <person name="Podicherti R."/>
            <person name="Tsui H.-C.T."/>
            <person name="Winkler M.E."/>
        </authorList>
    </citation>
    <scope>NUCLEOTIDE SEQUENCE</scope>
</reference>
<dbReference type="GO" id="GO:0003887">
    <property type="term" value="F:DNA-directed DNA polymerase activity"/>
    <property type="evidence" value="ECO:0007669"/>
    <property type="project" value="UniProtKB-KW"/>
</dbReference>
<dbReference type="GO" id="GO:0005829">
    <property type="term" value="C:cytosol"/>
    <property type="evidence" value="ECO:0007669"/>
    <property type="project" value="TreeGrafter"/>
</dbReference>
<dbReference type="GO" id="GO:0009432">
    <property type="term" value="P:SOS response"/>
    <property type="evidence" value="ECO:0007669"/>
    <property type="project" value="TreeGrafter"/>
</dbReference>
<dbReference type="EC" id="2.7.7.7" evidence="1"/>
<keyword evidence="8" id="KW-0239">DNA-directed DNA polymerase</keyword>
<dbReference type="Gene3D" id="1.10.150.20">
    <property type="entry name" value="5' to 3' exonuclease, C-terminal subdomain"/>
    <property type="match status" value="1"/>
</dbReference>
<dbReference type="InterPro" id="IPR036775">
    <property type="entry name" value="DNA_pol_Y-fam_lit_finger_sf"/>
</dbReference>
<feature type="domain" description="UmuC" evidence="11">
    <location>
        <begin position="1"/>
        <end position="152"/>
    </location>
</feature>
<evidence type="ECO:0000256" key="2">
    <source>
        <dbReference type="ARBA" id="ARBA00022679"/>
    </source>
</evidence>
<dbReference type="NCBIfam" id="NF002677">
    <property type="entry name" value="PRK02406.1"/>
    <property type="match status" value="1"/>
</dbReference>
<keyword evidence="9" id="KW-0234">DNA repair</keyword>
<keyword evidence="7" id="KW-0460">Magnesium</keyword>
<dbReference type="SUPFAM" id="SSF56672">
    <property type="entry name" value="DNA/RNA polymerases"/>
    <property type="match status" value="1"/>
</dbReference>
<evidence type="ECO:0000256" key="8">
    <source>
        <dbReference type="ARBA" id="ARBA00022932"/>
    </source>
</evidence>
<dbReference type="Pfam" id="PF00817">
    <property type="entry name" value="IMS"/>
    <property type="match status" value="1"/>
</dbReference>
<dbReference type="InterPro" id="IPR001126">
    <property type="entry name" value="UmuC"/>
</dbReference>
<dbReference type="InterPro" id="IPR017961">
    <property type="entry name" value="DNA_pol_Y-fam_little_finger"/>
</dbReference>
<dbReference type="Pfam" id="PF11799">
    <property type="entry name" value="IMS_C"/>
    <property type="match status" value="1"/>
</dbReference>
<dbReference type="GO" id="GO:0006260">
    <property type="term" value="P:DNA replication"/>
    <property type="evidence" value="ECO:0007669"/>
    <property type="project" value="UniProtKB-KW"/>
</dbReference>
<evidence type="ECO:0000313" key="12">
    <source>
        <dbReference type="EMBL" id="SVD08753.1"/>
    </source>
</evidence>
<dbReference type="EMBL" id="UINC01128777">
    <property type="protein sequence ID" value="SVD08753.1"/>
    <property type="molecule type" value="Genomic_DNA"/>
</dbReference>
<dbReference type="GO" id="GO:0042276">
    <property type="term" value="P:error-prone translesion synthesis"/>
    <property type="evidence" value="ECO:0007669"/>
    <property type="project" value="TreeGrafter"/>
</dbReference>
<keyword evidence="5" id="KW-0479">Metal-binding</keyword>
<dbReference type="AlphaFoldDB" id="A0A382SFX9"/>
<proteinExistence type="predicted"/>
<dbReference type="CDD" id="cd03586">
    <property type="entry name" value="PolY_Pol_IV_kappa"/>
    <property type="match status" value="1"/>
</dbReference>
<evidence type="ECO:0000256" key="3">
    <source>
        <dbReference type="ARBA" id="ARBA00022695"/>
    </source>
</evidence>
<keyword evidence="2" id="KW-0808">Transferase</keyword>
<dbReference type="Gene3D" id="3.40.1170.60">
    <property type="match status" value="1"/>
</dbReference>
<dbReference type="PANTHER" id="PTHR11076">
    <property type="entry name" value="DNA REPAIR POLYMERASE UMUC / TRANSFERASE FAMILY MEMBER"/>
    <property type="match status" value="1"/>
</dbReference>
<keyword evidence="3" id="KW-0548">Nucleotidyltransferase</keyword>
<evidence type="ECO:0000259" key="11">
    <source>
        <dbReference type="PROSITE" id="PS50173"/>
    </source>
</evidence>
<evidence type="ECO:0000256" key="1">
    <source>
        <dbReference type="ARBA" id="ARBA00012417"/>
    </source>
</evidence>
<dbReference type="FunFam" id="3.30.1490.100:FF:000004">
    <property type="entry name" value="DNA polymerase IV"/>
    <property type="match status" value="1"/>
</dbReference>
<comment type="catalytic activity">
    <reaction evidence="10">
        <text>DNA(n) + a 2'-deoxyribonucleoside 5'-triphosphate = DNA(n+1) + diphosphate</text>
        <dbReference type="Rhea" id="RHEA:22508"/>
        <dbReference type="Rhea" id="RHEA-COMP:17339"/>
        <dbReference type="Rhea" id="RHEA-COMP:17340"/>
        <dbReference type="ChEBI" id="CHEBI:33019"/>
        <dbReference type="ChEBI" id="CHEBI:61560"/>
        <dbReference type="ChEBI" id="CHEBI:173112"/>
        <dbReference type="EC" id="2.7.7.7"/>
    </reaction>
</comment>
<name>A0A382SFX9_9ZZZZ</name>
<dbReference type="InterPro" id="IPR043502">
    <property type="entry name" value="DNA/RNA_pol_sf"/>
</dbReference>
<feature type="non-terminal residue" evidence="12">
    <location>
        <position position="311"/>
    </location>
</feature>
<feature type="non-terminal residue" evidence="12">
    <location>
        <position position="1"/>
    </location>
</feature>
<evidence type="ECO:0000256" key="7">
    <source>
        <dbReference type="ARBA" id="ARBA00022842"/>
    </source>
</evidence>
<gene>
    <name evidence="12" type="ORF">METZ01_LOCUS361607</name>
</gene>
<organism evidence="12">
    <name type="scientific">marine metagenome</name>
    <dbReference type="NCBI Taxonomy" id="408172"/>
    <lineage>
        <taxon>unclassified sequences</taxon>
        <taxon>metagenomes</taxon>
        <taxon>ecological metagenomes</taxon>
    </lineage>
</organism>
<evidence type="ECO:0000256" key="5">
    <source>
        <dbReference type="ARBA" id="ARBA00022723"/>
    </source>
</evidence>
<dbReference type="GO" id="GO:0046872">
    <property type="term" value="F:metal ion binding"/>
    <property type="evidence" value="ECO:0007669"/>
    <property type="project" value="UniProtKB-KW"/>
</dbReference>
<accession>A0A382SFX9</accession>
<keyword evidence="6" id="KW-0227">DNA damage</keyword>
<evidence type="ECO:0000256" key="4">
    <source>
        <dbReference type="ARBA" id="ARBA00022705"/>
    </source>
</evidence>
<evidence type="ECO:0000256" key="10">
    <source>
        <dbReference type="ARBA" id="ARBA00049244"/>
    </source>
</evidence>
<keyword evidence="4" id="KW-0235">DNA replication</keyword>
<dbReference type="PROSITE" id="PS50173">
    <property type="entry name" value="UMUC"/>
    <property type="match status" value="1"/>
</dbReference>